<protein>
    <submittedName>
        <fullName evidence="2">Uncharacterized protein</fullName>
    </submittedName>
</protein>
<reference evidence="2 3" key="1">
    <citation type="submission" date="2022-05" db="EMBL/GenBank/DDBJ databases">
        <title>Complete sequence of strain NY11312.</title>
        <authorList>
            <person name="Zhou D."/>
        </authorList>
    </citation>
    <scope>NUCLEOTIDE SEQUENCE [LARGE SCALE GENOMIC DNA]</scope>
    <source>
        <strain evidence="2 3">NY11312</strain>
    </source>
</reference>
<evidence type="ECO:0000313" key="3">
    <source>
        <dbReference type="Proteomes" id="UP001211866"/>
    </source>
</evidence>
<evidence type="ECO:0000256" key="1">
    <source>
        <dbReference type="SAM" id="MobiDB-lite"/>
    </source>
</evidence>
<name>A0ABY7N9X3_ALCFA</name>
<feature type="region of interest" description="Disordered" evidence="1">
    <location>
        <begin position="1"/>
        <end position="26"/>
    </location>
</feature>
<feature type="compositionally biased region" description="Basic and acidic residues" evidence="1">
    <location>
        <begin position="15"/>
        <end position="26"/>
    </location>
</feature>
<proteinExistence type="predicted"/>
<organism evidence="2 3">
    <name type="scientific">Alcaligenes faecalis</name>
    <dbReference type="NCBI Taxonomy" id="511"/>
    <lineage>
        <taxon>Bacteria</taxon>
        <taxon>Pseudomonadati</taxon>
        <taxon>Pseudomonadota</taxon>
        <taxon>Betaproteobacteria</taxon>
        <taxon>Burkholderiales</taxon>
        <taxon>Alcaligenaceae</taxon>
        <taxon>Alcaligenes</taxon>
    </lineage>
</organism>
<gene>
    <name evidence="2" type="ORF">M2J83_09425</name>
</gene>
<dbReference type="EMBL" id="CP096916">
    <property type="protein sequence ID" value="WBM40009.1"/>
    <property type="molecule type" value="Genomic_DNA"/>
</dbReference>
<keyword evidence="3" id="KW-1185">Reference proteome</keyword>
<dbReference type="Proteomes" id="UP001211866">
    <property type="component" value="Chromosome"/>
</dbReference>
<evidence type="ECO:0000313" key="2">
    <source>
        <dbReference type="EMBL" id="WBM40009.1"/>
    </source>
</evidence>
<accession>A0ABY7N9X3</accession>
<sequence>MQQQDKPMRWPSDFPGKHDKQEKAGAGIKERTEIFNRHLKGITAHRTAQVFSCLNPAIDYRGCSKSHMLKAWAVGSDLDTKYGGFAHLTEDDLIRAKKQASAWW</sequence>
<dbReference type="RefSeq" id="WP_270119932.1">
    <property type="nucleotide sequence ID" value="NZ_CP096916.1"/>
</dbReference>